<dbReference type="EMBL" id="RWGY01000004">
    <property type="protein sequence ID" value="TVU46513.1"/>
    <property type="molecule type" value="Genomic_DNA"/>
</dbReference>
<sequence length="437" mass="47251">MDDVVVLGISSARHSCKVCGKGFPCGRSLGGHMRSHSLAEVAMADEADDDDEEEESGTRGTNGAVVESGYGLRENPKKTRRLSGLDDDDGEDDHGDRGDKEMFSSPEPTLDDYAAAAGEHDGAAARDDDEEHVRLIPTEAAAVLMPAPRRRRRSMRVPAPAPAPPPRDAFDREPEDVALCLIMLSRDTPAGNSRWAAAAPATADRRKRNGGYYHYHDADSDDASAFFNAYAGDKIKQKRKAAACGGDESKQRSGRYECPGCGRAFQSYQALGGHRASHKRINSSCCITTKVDQPEPSADDTTTNTSFSTASAPASPEVDRTKAKRMTATASKFECPICFKVFGSGQALGGHKRSHSIAGELYDRADAAGIVEPEQQSLVRMSDLEKNKTRQWQLIILVVGQIRQDPTNKITALDLSLSLSSFLSLEEHIPDLTQGVQ</sequence>
<dbReference type="PANTHER" id="PTHR46326">
    <property type="entry name" value="ZINC FINGER PROTEIN ZAT1-RELATED"/>
    <property type="match status" value="1"/>
</dbReference>
<dbReference type="Pfam" id="PF13912">
    <property type="entry name" value="zf-C2H2_6"/>
    <property type="match status" value="3"/>
</dbReference>
<feature type="domain" description="C2H2-type" evidence="3">
    <location>
        <begin position="333"/>
        <end position="356"/>
    </location>
</feature>
<reference evidence="4 5" key="1">
    <citation type="journal article" date="2019" name="Sci. Rep.">
        <title>A high-quality genome of Eragrostis curvula grass provides insights into Poaceae evolution and supports new strategies to enhance forage quality.</title>
        <authorList>
            <person name="Carballo J."/>
            <person name="Santos B.A.C.M."/>
            <person name="Zappacosta D."/>
            <person name="Garbus I."/>
            <person name="Selva J.P."/>
            <person name="Gallo C.A."/>
            <person name="Diaz A."/>
            <person name="Albertini E."/>
            <person name="Caccamo M."/>
            <person name="Echenique V."/>
        </authorList>
    </citation>
    <scope>NUCLEOTIDE SEQUENCE [LARGE SCALE GENOMIC DNA]</scope>
    <source>
        <strain evidence="5">cv. Victoria</strain>
        <tissue evidence="4">Leaf</tissue>
    </source>
</reference>
<dbReference type="InterPro" id="IPR036236">
    <property type="entry name" value="Znf_C2H2_sf"/>
</dbReference>
<feature type="non-terminal residue" evidence="4">
    <location>
        <position position="1"/>
    </location>
</feature>
<feature type="domain" description="C2H2-type" evidence="3">
    <location>
        <begin position="256"/>
        <end position="283"/>
    </location>
</feature>
<dbReference type="PANTHER" id="PTHR46326:SF1">
    <property type="entry name" value="OS03G0425900 PROTEIN"/>
    <property type="match status" value="1"/>
</dbReference>
<dbReference type="Proteomes" id="UP000324897">
    <property type="component" value="Chromosome 5"/>
</dbReference>
<evidence type="ECO:0000313" key="5">
    <source>
        <dbReference type="Proteomes" id="UP000324897"/>
    </source>
</evidence>
<proteinExistence type="predicted"/>
<dbReference type="InterPro" id="IPR013087">
    <property type="entry name" value="Znf_C2H2_type"/>
</dbReference>
<organism evidence="4 5">
    <name type="scientific">Eragrostis curvula</name>
    <name type="common">weeping love grass</name>
    <dbReference type="NCBI Taxonomy" id="38414"/>
    <lineage>
        <taxon>Eukaryota</taxon>
        <taxon>Viridiplantae</taxon>
        <taxon>Streptophyta</taxon>
        <taxon>Embryophyta</taxon>
        <taxon>Tracheophyta</taxon>
        <taxon>Spermatophyta</taxon>
        <taxon>Magnoliopsida</taxon>
        <taxon>Liliopsida</taxon>
        <taxon>Poales</taxon>
        <taxon>Poaceae</taxon>
        <taxon>PACMAD clade</taxon>
        <taxon>Chloridoideae</taxon>
        <taxon>Eragrostideae</taxon>
        <taxon>Eragrostidinae</taxon>
        <taxon>Eragrostis</taxon>
    </lineage>
</organism>
<keyword evidence="1" id="KW-0863">Zinc-finger</keyword>
<evidence type="ECO:0000256" key="2">
    <source>
        <dbReference type="SAM" id="MobiDB-lite"/>
    </source>
</evidence>
<dbReference type="AlphaFoldDB" id="A0A5J9WEP7"/>
<feature type="compositionally biased region" description="Low complexity" evidence="2">
    <location>
        <begin position="299"/>
        <end position="316"/>
    </location>
</feature>
<keyword evidence="1" id="KW-0862">Zinc</keyword>
<feature type="compositionally biased region" description="Acidic residues" evidence="2">
    <location>
        <begin position="44"/>
        <end position="55"/>
    </location>
</feature>
<feature type="region of interest" description="Disordered" evidence="2">
    <location>
        <begin position="44"/>
        <end position="112"/>
    </location>
</feature>
<protein>
    <recommendedName>
        <fullName evidence="3">C2H2-type domain-containing protein</fullName>
    </recommendedName>
</protein>
<dbReference type="InterPro" id="IPR044303">
    <property type="entry name" value="ZAT1/4/9"/>
</dbReference>
<keyword evidence="5" id="KW-1185">Reference proteome</keyword>
<evidence type="ECO:0000259" key="3">
    <source>
        <dbReference type="PROSITE" id="PS50157"/>
    </source>
</evidence>
<dbReference type="GO" id="GO:0006355">
    <property type="term" value="P:regulation of DNA-templated transcription"/>
    <property type="evidence" value="ECO:0007669"/>
    <property type="project" value="InterPro"/>
</dbReference>
<accession>A0A5J9WEP7</accession>
<feature type="domain" description="C2H2-type" evidence="3">
    <location>
        <begin position="14"/>
        <end position="37"/>
    </location>
</feature>
<gene>
    <name evidence="4" type="ORF">EJB05_06054</name>
</gene>
<dbReference type="Gramene" id="TVU46513">
    <property type="protein sequence ID" value="TVU46513"/>
    <property type="gene ID" value="EJB05_06054"/>
</dbReference>
<dbReference type="SMART" id="SM00355">
    <property type="entry name" value="ZnF_C2H2"/>
    <property type="match status" value="3"/>
</dbReference>
<dbReference type="OrthoDB" id="9451254at2759"/>
<dbReference type="GO" id="GO:0008270">
    <property type="term" value="F:zinc ion binding"/>
    <property type="evidence" value="ECO:0007669"/>
    <property type="project" value="UniProtKB-KW"/>
</dbReference>
<evidence type="ECO:0000256" key="1">
    <source>
        <dbReference type="PROSITE-ProRule" id="PRU00042"/>
    </source>
</evidence>
<feature type="region of interest" description="Disordered" evidence="2">
    <location>
        <begin position="292"/>
        <end position="320"/>
    </location>
</feature>
<evidence type="ECO:0000313" key="4">
    <source>
        <dbReference type="EMBL" id="TVU46513.1"/>
    </source>
</evidence>
<dbReference type="PROSITE" id="PS00028">
    <property type="entry name" value="ZINC_FINGER_C2H2_1"/>
    <property type="match status" value="3"/>
</dbReference>
<comment type="caution">
    <text evidence="4">The sequence shown here is derived from an EMBL/GenBank/DDBJ whole genome shotgun (WGS) entry which is preliminary data.</text>
</comment>
<feature type="region of interest" description="Disordered" evidence="2">
    <location>
        <begin position="148"/>
        <end position="171"/>
    </location>
</feature>
<name>A0A5J9WEP7_9POAL</name>
<dbReference type="SUPFAM" id="SSF57667">
    <property type="entry name" value="beta-beta-alpha zinc fingers"/>
    <property type="match status" value="1"/>
</dbReference>
<dbReference type="PROSITE" id="PS50157">
    <property type="entry name" value="ZINC_FINGER_C2H2_2"/>
    <property type="match status" value="3"/>
</dbReference>
<dbReference type="Gene3D" id="3.30.160.60">
    <property type="entry name" value="Classic Zinc Finger"/>
    <property type="match status" value="1"/>
</dbReference>
<keyword evidence="1" id="KW-0479">Metal-binding</keyword>